<dbReference type="GO" id="GO:0032465">
    <property type="term" value="P:regulation of cytokinesis"/>
    <property type="evidence" value="ECO:0007669"/>
    <property type="project" value="TreeGrafter"/>
</dbReference>
<dbReference type="Pfam" id="PF04784">
    <property type="entry name" value="DUF547"/>
    <property type="match status" value="1"/>
</dbReference>
<dbReference type="InterPro" id="IPR017455">
    <property type="entry name" value="Znf_FYVE-rel"/>
</dbReference>
<dbReference type="InterPro" id="IPR028730">
    <property type="entry name" value="ZFYVE26"/>
</dbReference>
<dbReference type="InterPro" id="IPR057946">
    <property type="entry name" value="TPR_ZFYVE26"/>
</dbReference>
<dbReference type="OrthoDB" id="6514509at2759"/>
<dbReference type="Gene3D" id="3.30.40.10">
    <property type="entry name" value="Zinc/RING finger domain, C3HC4 (zinc finger)"/>
    <property type="match status" value="1"/>
</dbReference>
<dbReference type="EMBL" id="BMAV01027131">
    <property type="protein sequence ID" value="GFS56574.1"/>
    <property type="molecule type" value="Genomic_DNA"/>
</dbReference>
<dbReference type="SUPFAM" id="SSF57903">
    <property type="entry name" value="FYVE/PHD zinc finger"/>
    <property type="match status" value="1"/>
</dbReference>
<dbReference type="Pfam" id="PF01363">
    <property type="entry name" value="FYVE"/>
    <property type="match status" value="1"/>
</dbReference>
<keyword evidence="10" id="KW-1185">Reference proteome</keyword>
<feature type="region of interest" description="Disordered" evidence="6">
    <location>
        <begin position="729"/>
        <end position="749"/>
    </location>
</feature>
<evidence type="ECO:0000259" key="8">
    <source>
        <dbReference type="PROSITE" id="PS50178"/>
    </source>
</evidence>
<sequence length="2784" mass="318665">MLQVRIVKNVNFVGYTVVDEVKTWRKLADFHILLENFFQDSKSVLAELSSTHSHLLRFLNEVSGTKIIDSSFVISNESIFSLKNAFAENPIAISQLLNMIHVPKDLNVDSNINLVICDIHCQHLLKCLKSVKSTSVKSNKSNNLRESILNIYFLLSILPTFAIYMDVKRGIHEVFSFVLQLCESKILDINRVYQSFLCQSTPGLYQYFNDFQKNKLAHGSDEDFYSSKRFPKCFSSDGHFSHQNALLNSIDSSSHFLQDLMDFFMESIICGKWMYVENTLNDSLLSVLKPLLLILSWRICQNDASAMNVIQAVKDWNGLVFDPVLEKACQQLKLNTSLTDLCINLYKDLYPEAKHTDIHHKTRNILSNLQTQSTLKVIHSTFGLKNVPPERVTQMLSFTQGDLPSDSSLHLTDKAIYSGYLALCIIMEAIHLSCEFKDLLFLKKISVSDLLHTDVKILNEIHNKESEVEPEMYETLSEYINNHGAQNAYVQFIYKKLKKAEKEIKTIFPINFRVEILENIFSLLFSMSNVLGDSLEPSSDSDQGHEGEILDSHTETNHHSSQNDNTHSSENEKIFSGRFVISTIKLKDNSEARYSGHLSSKSTESNSSSALQSYTFLCNELITRDILNLLKDLIIGVKAVVYKSITQSDNAMNKIPFETPISVEKSAEYSNMSIRTAELPERASCLLQYVNEALWRYEVVKSGIFQGTFGMSPLQKKKPYLFQSQLSASSSDGTDVESKKRKKKKKQKRSFSSLKKESFAESSIIQCMLSSPEALLRYSLWSRNLTQAQQVIKLFHLEASNEAKELILIQELRRISGKLAENEKMKNKLLRRNSMPVLEGKSLMSSIQAIEEAAATGLRSSEICLIVHKELSSLKVPEILDITDGVKHPELLSGSKNIYPIFLADLGCTSGVSLDLSSVLLEMACRTWSTPQEKPQNLDAKVLSKKKMPLIRGVFKTLSMMNSFSTEFINFIQNNDQEDLKLLFLPLNKNYSSFSSILSNFFGSLDCQRFKGEINSWKETSDLLKDFIDLLKEEEKNDKEGVSQKDITRENKLHIMYKKLSKVLRELRDWSSETIRPQQMRYDNYLSKLLIHLHQVTSAVLDCKKQSSETDSTVYTSDFSILKESPVELLKKIILQSGVTPEKIEKFAIRMKVDLVHVLAQACLPHVPLQDKRVASDKLLQSVCYYNEGGIPSLILNKSKAEWINARHPDIVARELLKDLIAIMQDTILANDSCGIFSIQGLFSLTQHSEIASWMEECTELAFVDLDLLQSRKEKLAFFVNVTNVAFLHAILLEVMTFHSQDNETSFSSDYSESVVFDVSSQSYFQMISPNILERLTKQKILGYCVGQLGPVSLFDLRYQLLHAQLPIPLHLKEPPLYHLLDNCRPEWEKYAPPLEPRTLFVLVEGLLYSPKLQVMYSDDFDDQLEEAMKDYLDFAVDIELKKDKLSIPILLRWYSEDFADEDVDDLEKAKDEGLLKLLSTSGSLKLANFLDRFLSEDSGHTSNENIDTSGKTQRSLTLVFNPPILSCGIILSYADSNTLTLEIDSVKAAPVLDTQPCVLNYLKDKCSILNDLYEIFRSKLVSECVSIENLCLEASVQTLFLSEESENQNPVTLLLSYYKKMLISTKDEYSWFSSALSPSPDKGFLSEQIKTCFSKNEWHRALLFVDLYLECFEKDETYIILRKLILEHLASANKFMSSMDPCNYALCIRDPVYRANIVLQNVYKWEDHPAVQALKFCLSDHQNTNYPDIHKGLERKMKEVLLYKKIFDASEMFGDSDAKDCVYVFNNWQEVADCSVWDQSRILDFIKSSGKYNLAVQWSELHIINSEQKMLALSMNIIWYLTQDPPQEQEVFEIIDSFEDPSECMMLCDMVLPELPTIESKLYLVQYLVDNNVSPEKQFHYFNMALGLKMLSALKSPNKELYSDLAAHPYILLEQMLMNVELKDAELALKAICQDLKEENHCIAPVLTLASVNQLVEDYASKALEVHFLDSLLDVSSSSTLVLSTEEILVSDEPFMMPLRVPTKDEWVPDAKIERCQVCREERFNMFSRRHHCRRCGRVVCANCSQHALIVEGYGNVKVRVCDDCYNAMTGSLSLTTASFEKRYRVLSSMHSSSPRNSPYQTDNLGLRRRSSSIQINQQAFRWVLSADSEQNASVRNEFSYDQTPSISLCYSILKLHSDDRKCAQFLMNLSDRLLGKIKMKRSGKLPLEVDYSLIISMMKSLLLNAKMKCHQIQDNEGEALAGLYFQHLDVIKLLVNANCRHLIPRESLTNKDTVRKLRDRLLEEERMNLALEISTKFNLDKTGVWSTWGLFCLKAGDWSTARQKFQQCLKVINDKNDKTKENPLLNKVLKVLENSKYPGIEKATDIFKSLAVLKNIKLGSSQFETEMSPLDELIKKECLFYLKMYGTHFGTVRFFHRHGLFNEALDYIIQMKCDPDIFIEALFMPILKNAQLLSLKHIITNTDPSLILWSPYLFATCRYLERFKYLNVLYELQIFMEDYARAAKSAITFYLAPAPSYKTMFERHRHLHNAKKHYEKYLAYCKDTDSVSELWKKRKNIKHLPIKEVESYIQLINLQEEVTKFLKLCESRNNIFLYEGVEFKESNSKCPPTLFGNVQMKNEVVSMILINAVNVDEGFELAIKVLKTYNLNATAILCKVGRDLVKIKQKQQIPHYLTSVKCLFLKMVKVDDVILECVSAVHAQARDVEEIIKMLTSDSNKINAYLMCGKLKSAYLLAIKLNSALDVRRIMIAAEQCGQESIQSICKKWLETKSSKLKSKESVTFQ</sequence>
<dbReference type="Proteomes" id="UP000886998">
    <property type="component" value="Unassembled WGS sequence"/>
</dbReference>
<dbReference type="PROSITE" id="PS50178">
    <property type="entry name" value="ZF_FYVE"/>
    <property type="match status" value="1"/>
</dbReference>
<keyword evidence="3 5" id="KW-0863">Zinc-finger</keyword>
<proteinExistence type="predicted"/>
<reference evidence="9" key="1">
    <citation type="submission" date="2020-08" db="EMBL/GenBank/DDBJ databases">
        <title>Multicomponent nature underlies the extraordinary mechanical properties of spider dragline silk.</title>
        <authorList>
            <person name="Kono N."/>
            <person name="Nakamura H."/>
            <person name="Mori M."/>
            <person name="Yoshida Y."/>
            <person name="Ohtoshi R."/>
            <person name="Malay A.D."/>
            <person name="Moran D.A.P."/>
            <person name="Tomita M."/>
            <person name="Numata K."/>
            <person name="Arakawa K."/>
        </authorList>
    </citation>
    <scope>NUCLEOTIDE SEQUENCE</scope>
</reference>
<keyword evidence="2" id="KW-0479">Metal-binding</keyword>
<organism evidence="9 10">
    <name type="scientific">Trichonephila inaurata madagascariensis</name>
    <dbReference type="NCBI Taxonomy" id="2747483"/>
    <lineage>
        <taxon>Eukaryota</taxon>
        <taxon>Metazoa</taxon>
        <taxon>Ecdysozoa</taxon>
        <taxon>Arthropoda</taxon>
        <taxon>Chelicerata</taxon>
        <taxon>Arachnida</taxon>
        <taxon>Araneae</taxon>
        <taxon>Araneomorphae</taxon>
        <taxon>Entelegynae</taxon>
        <taxon>Araneoidea</taxon>
        <taxon>Nephilidae</taxon>
        <taxon>Trichonephila</taxon>
        <taxon>Trichonephila inaurata</taxon>
    </lineage>
</organism>
<dbReference type="PANTHER" id="PTHR46591">
    <property type="entry name" value="ZINC FINGER FYVE DOMAIN-CONTAINING PROTEIN 26"/>
    <property type="match status" value="1"/>
</dbReference>
<keyword evidence="7" id="KW-0812">Transmembrane</keyword>
<name>A0A8X6KKX9_9ARAC</name>
<feature type="compositionally biased region" description="Basic residues" evidence="6">
    <location>
        <begin position="739"/>
        <end position="749"/>
    </location>
</feature>
<evidence type="ECO:0000256" key="4">
    <source>
        <dbReference type="ARBA" id="ARBA00022833"/>
    </source>
</evidence>
<protein>
    <submittedName>
        <fullName evidence="9">Zinc finger FYVE domain-containing protein 26</fullName>
    </submittedName>
</protein>
<dbReference type="InterPro" id="IPR013083">
    <property type="entry name" value="Znf_RING/FYVE/PHD"/>
</dbReference>
<dbReference type="GO" id="GO:0030496">
    <property type="term" value="C:midbody"/>
    <property type="evidence" value="ECO:0007669"/>
    <property type="project" value="TreeGrafter"/>
</dbReference>
<accession>A0A8X6KKX9</accession>
<feature type="domain" description="FYVE-type" evidence="8">
    <location>
        <begin position="2031"/>
        <end position="2091"/>
    </location>
</feature>
<evidence type="ECO:0000256" key="1">
    <source>
        <dbReference type="ARBA" id="ARBA00022553"/>
    </source>
</evidence>
<evidence type="ECO:0000313" key="10">
    <source>
        <dbReference type="Proteomes" id="UP000886998"/>
    </source>
</evidence>
<dbReference type="GO" id="GO:0008270">
    <property type="term" value="F:zinc ion binding"/>
    <property type="evidence" value="ECO:0007669"/>
    <property type="project" value="UniProtKB-KW"/>
</dbReference>
<dbReference type="PANTHER" id="PTHR46591:SF1">
    <property type="entry name" value="ZINC FINGER FYVE DOMAIN-CONTAINING PROTEIN 26"/>
    <property type="match status" value="1"/>
</dbReference>
<dbReference type="SMART" id="SM00064">
    <property type="entry name" value="FYVE"/>
    <property type="match status" value="1"/>
</dbReference>
<dbReference type="GO" id="GO:0032266">
    <property type="term" value="F:phosphatidylinositol-3-phosphate binding"/>
    <property type="evidence" value="ECO:0007669"/>
    <property type="project" value="InterPro"/>
</dbReference>
<dbReference type="GO" id="GO:0005813">
    <property type="term" value="C:centrosome"/>
    <property type="evidence" value="ECO:0007669"/>
    <property type="project" value="TreeGrafter"/>
</dbReference>
<evidence type="ECO:0000256" key="7">
    <source>
        <dbReference type="SAM" id="Phobius"/>
    </source>
</evidence>
<keyword evidence="7" id="KW-1133">Transmembrane helix</keyword>
<dbReference type="InterPro" id="IPR006869">
    <property type="entry name" value="DUF547"/>
</dbReference>
<evidence type="ECO:0000256" key="3">
    <source>
        <dbReference type="ARBA" id="ARBA00022771"/>
    </source>
</evidence>
<dbReference type="GO" id="GO:0000281">
    <property type="term" value="P:mitotic cytokinesis"/>
    <property type="evidence" value="ECO:0007669"/>
    <property type="project" value="InterPro"/>
</dbReference>
<dbReference type="GO" id="GO:0000724">
    <property type="term" value="P:double-strand break repair via homologous recombination"/>
    <property type="evidence" value="ECO:0007669"/>
    <property type="project" value="InterPro"/>
</dbReference>
<evidence type="ECO:0000256" key="5">
    <source>
        <dbReference type="PROSITE-ProRule" id="PRU00091"/>
    </source>
</evidence>
<evidence type="ECO:0000313" key="9">
    <source>
        <dbReference type="EMBL" id="GFS56574.1"/>
    </source>
</evidence>
<dbReference type="Pfam" id="PF25569">
    <property type="entry name" value="TPR_ZFYVE26"/>
    <property type="match status" value="1"/>
</dbReference>
<evidence type="ECO:0000256" key="6">
    <source>
        <dbReference type="SAM" id="MobiDB-lite"/>
    </source>
</evidence>
<dbReference type="InterPro" id="IPR011011">
    <property type="entry name" value="Znf_FYVE_PHD"/>
</dbReference>
<comment type="caution">
    <text evidence="9">The sequence shown here is derived from an EMBL/GenBank/DDBJ whole genome shotgun (WGS) entry which is preliminary data.</text>
</comment>
<feature type="transmembrane region" description="Helical" evidence="7">
    <location>
        <begin position="147"/>
        <end position="165"/>
    </location>
</feature>
<dbReference type="InterPro" id="IPR000306">
    <property type="entry name" value="Znf_FYVE"/>
</dbReference>
<keyword evidence="4" id="KW-0862">Zinc</keyword>
<dbReference type="GO" id="GO:0005765">
    <property type="term" value="C:lysosomal membrane"/>
    <property type="evidence" value="ECO:0007669"/>
    <property type="project" value="TreeGrafter"/>
</dbReference>
<keyword evidence="1" id="KW-0597">Phosphoprotein</keyword>
<evidence type="ECO:0000256" key="2">
    <source>
        <dbReference type="ARBA" id="ARBA00022723"/>
    </source>
</evidence>
<gene>
    <name evidence="9" type="primary">ZFYVE26</name>
    <name evidence="9" type="ORF">TNIN_345381</name>
</gene>
<keyword evidence="7" id="KW-0472">Membrane</keyword>